<evidence type="ECO:0000313" key="2">
    <source>
        <dbReference type="EMBL" id="AYQ99175.1"/>
    </source>
</evidence>
<keyword evidence="1" id="KW-0472">Membrane</keyword>
<dbReference type="Proteomes" id="UP000275794">
    <property type="component" value="Genome"/>
</dbReference>
<accession>A0A3G3LYJ9</accession>
<gene>
    <name evidence="2" type="primary">33</name>
    <name evidence="2" type="ORF">PBI_BIALOTA_33</name>
</gene>
<proteinExistence type="predicted"/>
<dbReference type="EMBL" id="MK016492">
    <property type="protein sequence ID" value="AYQ99175.1"/>
    <property type="molecule type" value="Genomic_DNA"/>
</dbReference>
<sequence length="45" mass="5034">MVALLFMEPFARPLRPTSMLLDILAVTICIATAWWLTTTPPTSSR</sequence>
<keyword evidence="1" id="KW-0812">Transmembrane</keyword>
<protein>
    <submittedName>
        <fullName evidence="2">Uncharacterized protein</fullName>
    </submittedName>
</protein>
<reference evidence="2 3" key="1">
    <citation type="submission" date="2018-10" db="EMBL/GenBank/DDBJ databases">
        <authorList>
            <person name="Garlena R.A."/>
            <person name="Russell D.A."/>
            <person name="Pope W.H."/>
            <person name="Jacobs-Sera D."/>
            <person name="Hatfull G.F."/>
        </authorList>
    </citation>
    <scope>NUCLEOTIDE SEQUENCE [LARGE SCALE GENOMIC DNA]</scope>
</reference>
<keyword evidence="1" id="KW-1133">Transmembrane helix</keyword>
<evidence type="ECO:0000256" key="1">
    <source>
        <dbReference type="SAM" id="Phobius"/>
    </source>
</evidence>
<evidence type="ECO:0000313" key="3">
    <source>
        <dbReference type="Proteomes" id="UP000275794"/>
    </source>
</evidence>
<name>A0A3G3LYJ9_9CAUD</name>
<feature type="transmembrane region" description="Helical" evidence="1">
    <location>
        <begin position="20"/>
        <end position="37"/>
    </location>
</feature>
<organism evidence="2 3">
    <name type="scientific">Gordonia phage Bialota</name>
    <dbReference type="NCBI Taxonomy" id="2484205"/>
    <lineage>
        <taxon>Viruses</taxon>
        <taxon>Duplodnaviria</taxon>
        <taxon>Heunggongvirae</taxon>
        <taxon>Uroviricota</taxon>
        <taxon>Caudoviricetes</taxon>
        <taxon>Nymbaxtervirinae</taxon>
        <taxon>Nymphadoravirus</taxon>
        <taxon>Nymphadoravirus zirinka</taxon>
    </lineage>
</organism>